<feature type="transmembrane region" description="Helical" evidence="1">
    <location>
        <begin position="145"/>
        <end position="167"/>
    </location>
</feature>
<dbReference type="EMBL" id="FWFO01000001">
    <property type="protein sequence ID" value="SLN33579.1"/>
    <property type="molecule type" value="Genomic_DNA"/>
</dbReference>
<organism evidence="2 3">
    <name type="scientific">Falsiruegeria litorea R37</name>
    <dbReference type="NCBI Taxonomy" id="1200284"/>
    <lineage>
        <taxon>Bacteria</taxon>
        <taxon>Pseudomonadati</taxon>
        <taxon>Pseudomonadota</taxon>
        <taxon>Alphaproteobacteria</taxon>
        <taxon>Rhodobacterales</taxon>
        <taxon>Roseobacteraceae</taxon>
        <taxon>Falsiruegeria</taxon>
    </lineage>
</organism>
<keyword evidence="1" id="KW-0812">Transmembrane</keyword>
<protein>
    <recommendedName>
        <fullName evidence="4">DoxX</fullName>
    </recommendedName>
</protein>
<dbReference type="InterPro" id="IPR025695">
    <property type="entry name" value="DoxX-like"/>
</dbReference>
<feature type="transmembrane region" description="Helical" evidence="1">
    <location>
        <begin position="104"/>
        <end position="125"/>
    </location>
</feature>
<keyword evidence="1" id="KW-0472">Membrane</keyword>
<evidence type="ECO:0008006" key="4">
    <source>
        <dbReference type="Google" id="ProtNLM"/>
    </source>
</evidence>
<dbReference type="Pfam" id="PF13781">
    <property type="entry name" value="DoxX_3"/>
    <property type="match status" value="1"/>
</dbReference>
<keyword evidence="1" id="KW-1133">Transmembrane helix</keyword>
<gene>
    <name evidence="2" type="ORF">TRL7639_01491</name>
</gene>
<keyword evidence="3" id="KW-1185">Reference proteome</keyword>
<dbReference type="RefSeq" id="WP_235820280.1">
    <property type="nucleotide sequence ID" value="NZ_FWFO01000001.1"/>
</dbReference>
<dbReference type="Proteomes" id="UP000193077">
    <property type="component" value="Unassembled WGS sequence"/>
</dbReference>
<feature type="transmembrane region" description="Helical" evidence="1">
    <location>
        <begin position="204"/>
        <end position="221"/>
    </location>
</feature>
<proteinExistence type="predicted"/>
<evidence type="ECO:0000313" key="2">
    <source>
        <dbReference type="EMBL" id="SLN33579.1"/>
    </source>
</evidence>
<sequence>MTEDATHSLPDLIAKIRRWQGWPAPRLTFPVPSLCVSILGRVADGLGYLGWRSPLRTTALNVLSDGVQGDPGSWNAVGGQPCRSLDETLGQLPATRQERLYARAFLALPMAIAVLALFWLLSGAITLLDPAQAMQVLTDRMAPAWMIAPSVIGGAVADVFLGLAILYRPWAKNAALGMIALSASYLIGSVYLAPDLWSDPLGPMIKVFPGMALAAIVWLMMEDR</sequence>
<evidence type="ECO:0000313" key="3">
    <source>
        <dbReference type="Proteomes" id="UP000193077"/>
    </source>
</evidence>
<evidence type="ECO:0000256" key="1">
    <source>
        <dbReference type="SAM" id="Phobius"/>
    </source>
</evidence>
<reference evidence="2 3" key="1">
    <citation type="submission" date="2017-03" db="EMBL/GenBank/DDBJ databases">
        <authorList>
            <person name="Afonso C.L."/>
            <person name="Miller P.J."/>
            <person name="Scott M.A."/>
            <person name="Spackman E."/>
            <person name="Goraichik I."/>
            <person name="Dimitrov K.M."/>
            <person name="Suarez D.L."/>
            <person name="Swayne D.E."/>
        </authorList>
    </citation>
    <scope>NUCLEOTIDE SEQUENCE [LARGE SCALE GENOMIC DNA]</scope>
    <source>
        <strain evidence="2 3">CECT 7639</strain>
    </source>
</reference>
<feature type="transmembrane region" description="Helical" evidence="1">
    <location>
        <begin position="174"/>
        <end position="192"/>
    </location>
</feature>
<accession>A0A1Y5S6D8</accession>
<dbReference type="AlphaFoldDB" id="A0A1Y5S6D8"/>
<name>A0A1Y5S6D8_9RHOB</name>